<proteinExistence type="predicted"/>
<dbReference type="RefSeq" id="XP_001220380.1">
    <property type="nucleotide sequence ID" value="XM_001220379.1"/>
</dbReference>
<keyword evidence="2" id="KW-1185">Reference proteome</keyword>
<dbReference type="InParanoid" id="Q2HF45"/>
<dbReference type="AlphaFoldDB" id="Q2HF45"/>
<gene>
    <name evidence="1" type="ORF">CHGG_01159</name>
</gene>
<organism evidence="1 2">
    <name type="scientific">Chaetomium globosum (strain ATCC 6205 / CBS 148.51 / DSM 1962 / NBRC 6347 / NRRL 1970)</name>
    <name type="common">Soil fungus</name>
    <dbReference type="NCBI Taxonomy" id="306901"/>
    <lineage>
        <taxon>Eukaryota</taxon>
        <taxon>Fungi</taxon>
        <taxon>Dikarya</taxon>
        <taxon>Ascomycota</taxon>
        <taxon>Pezizomycotina</taxon>
        <taxon>Sordariomycetes</taxon>
        <taxon>Sordariomycetidae</taxon>
        <taxon>Sordariales</taxon>
        <taxon>Chaetomiaceae</taxon>
        <taxon>Chaetomium</taxon>
    </lineage>
</organism>
<accession>Q2HF45</accession>
<protein>
    <submittedName>
        <fullName evidence="1">Uncharacterized protein</fullName>
    </submittedName>
</protein>
<dbReference type="EMBL" id="CH408029">
    <property type="protein sequence ID" value="EAQ92924.1"/>
    <property type="molecule type" value="Genomic_DNA"/>
</dbReference>
<evidence type="ECO:0000313" key="1">
    <source>
        <dbReference type="EMBL" id="EAQ92924.1"/>
    </source>
</evidence>
<dbReference type="HOGENOM" id="CLU_3050154_0_0_1"/>
<sequence length="54" mass="5469">MYDSSESVVALNLGLCAKPTFVAARSASIATNMVRIARGSANSSSVAASFIAGF</sequence>
<dbReference type="Proteomes" id="UP000001056">
    <property type="component" value="Unassembled WGS sequence"/>
</dbReference>
<reference evidence="2" key="1">
    <citation type="journal article" date="2015" name="Genome Announc.">
        <title>Draft genome sequence of the cellulolytic fungus Chaetomium globosum.</title>
        <authorList>
            <person name="Cuomo C.A."/>
            <person name="Untereiner W.A."/>
            <person name="Ma L.-J."/>
            <person name="Grabherr M."/>
            <person name="Birren B.W."/>
        </authorList>
    </citation>
    <scope>NUCLEOTIDE SEQUENCE [LARGE SCALE GENOMIC DNA]</scope>
    <source>
        <strain evidence="2">ATCC 6205 / CBS 148.51 / DSM 1962 / NBRC 6347 / NRRL 1970</strain>
    </source>
</reference>
<dbReference type="GeneID" id="4387658"/>
<evidence type="ECO:0000313" key="2">
    <source>
        <dbReference type="Proteomes" id="UP000001056"/>
    </source>
</evidence>
<name>Q2HF45_CHAGB</name>
<dbReference type="VEuPathDB" id="FungiDB:CHGG_01159"/>